<protein>
    <submittedName>
        <fullName evidence="1">Uncharacterized protein</fullName>
    </submittedName>
</protein>
<evidence type="ECO:0000313" key="1">
    <source>
        <dbReference type="EMBL" id="CAI0431997.1"/>
    </source>
</evidence>
<name>A0AAV0LBW8_9ROSI</name>
<gene>
    <name evidence="1" type="ORF">LITE_LOCUS23242</name>
</gene>
<comment type="caution">
    <text evidence="1">The sequence shown here is derived from an EMBL/GenBank/DDBJ whole genome shotgun (WGS) entry which is preliminary data.</text>
</comment>
<evidence type="ECO:0000313" key="2">
    <source>
        <dbReference type="Proteomes" id="UP001154282"/>
    </source>
</evidence>
<keyword evidence="2" id="KW-1185">Reference proteome</keyword>
<accession>A0AAV0LBW8</accession>
<reference evidence="1" key="1">
    <citation type="submission" date="2022-08" db="EMBL/GenBank/DDBJ databases">
        <authorList>
            <person name="Gutierrez-Valencia J."/>
        </authorList>
    </citation>
    <scope>NUCLEOTIDE SEQUENCE</scope>
</reference>
<proteinExistence type="predicted"/>
<sequence>MGGGEGSDELFGLTTVLDLRSLPYPQTRTTTTSTMLT</sequence>
<organism evidence="1 2">
    <name type="scientific">Linum tenue</name>
    <dbReference type="NCBI Taxonomy" id="586396"/>
    <lineage>
        <taxon>Eukaryota</taxon>
        <taxon>Viridiplantae</taxon>
        <taxon>Streptophyta</taxon>
        <taxon>Embryophyta</taxon>
        <taxon>Tracheophyta</taxon>
        <taxon>Spermatophyta</taxon>
        <taxon>Magnoliopsida</taxon>
        <taxon>eudicotyledons</taxon>
        <taxon>Gunneridae</taxon>
        <taxon>Pentapetalae</taxon>
        <taxon>rosids</taxon>
        <taxon>fabids</taxon>
        <taxon>Malpighiales</taxon>
        <taxon>Linaceae</taxon>
        <taxon>Linum</taxon>
    </lineage>
</organism>
<dbReference type="EMBL" id="CAMGYJ010000006">
    <property type="protein sequence ID" value="CAI0431997.1"/>
    <property type="molecule type" value="Genomic_DNA"/>
</dbReference>
<dbReference type="Proteomes" id="UP001154282">
    <property type="component" value="Unassembled WGS sequence"/>
</dbReference>
<dbReference type="AlphaFoldDB" id="A0AAV0LBW8"/>